<proteinExistence type="predicted"/>
<keyword evidence="2" id="KW-0812">Transmembrane</keyword>
<sequence length="344" mass="36933">MDELKLLREMRSDIPIVKDSVIERGHERLLQRIAPEHKKRNKRRRTKGLRIAMGSLATLALVTALVVGNVVGLAGWRGAASAEAAEALNHAAELTIKTADPVVGPGQYLKIESTNLWPSGAAGASPAGYDGPPSKQWFWLDTEKIATYIPANRQDEWVMVRSGRIPTTFFDAETKDFVQKTQGLQGATPQTWRGKGGAFQDGPSGMPSESDLASLPRNPYLLLNSIYKQSLGKGDSLDSQAMIEIAALLRTGLVPADLRAALYKAAAMIPGVTLVDKQATLDGQVGIAIGRVERNAVRKDIIIDPVTGQLIGERTVTLQADGPIPAGTAGEWTTIRTTVVDSAP</sequence>
<feature type="region of interest" description="Disordered" evidence="1">
    <location>
        <begin position="184"/>
        <end position="211"/>
    </location>
</feature>
<name>A0A0S2LV62_9MICC</name>
<dbReference type="OrthoDB" id="3387554at2"/>
<dbReference type="AlphaFoldDB" id="A0A0S2LV62"/>
<keyword evidence="2" id="KW-1133">Transmembrane helix</keyword>
<gene>
    <name evidence="3" type="ORF">AS189_00650</name>
</gene>
<evidence type="ECO:0000256" key="1">
    <source>
        <dbReference type="SAM" id="MobiDB-lite"/>
    </source>
</evidence>
<dbReference type="Proteomes" id="UP000059574">
    <property type="component" value="Chromosome"/>
</dbReference>
<evidence type="ECO:0000313" key="3">
    <source>
        <dbReference type="EMBL" id="ALO65265.1"/>
    </source>
</evidence>
<keyword evidence="2" id="KW-0472">Membrane</keyword>
<feature type="transmembrane region" description="Helical" evidence="2">
    <location>
        <begin position="48"/>
        <end position="76"/>
    </location>
</feature>
<evidence type="ECO:0000256" key="2">
    <source>
        <dbReference type="SAM" id="Phobius"/>
    </source>
</evidence>
<dbReference type="InterPro" id="IPR047789">
    <property type="entry name" value="CU044_5270-like"/>
</dbReference>
<dbReference type="NCBIfam" id="NF038083">
    <property type="entry name" value="CU044_5270_fam"/>
    <property type="match status" value="1"/>
</dbReference>
<organism evidence="3 4">
    <name type="scientific">Arthrobacter alpinus</name>
    <dbReference type="NCBI Taxonomy" id="656366"/>
    <lineage>
        <taxon>Bacteria</taxon>
        <taxon>Bacillati</taxon>
        <taxon>Actinomycetota</taxon>
        <taxon>Actinomycetes</taxon>
        <taxon>Micrococcales</taxon>
        <taxon>Micrococcaceae</taxon>
        <taxon>Arthrobacter</taxon>
    </lineage>
</organism>
<reference evidence="3 4" key="2">
    <citation type="journal article" date="2016" name="J. Biotechnol.">
        <title>Complete genome sequence of Arthrobacter alpinus ERGS4:06, a yellow pigmented bacterium tolerant to cold and radiations isolated from Sikkim Himalaya.</title>
        <authorList>
            <person name="Kumar R."/>
            <person name="Singh D."/>
            <person name="Swarnkar M.K."/>
            <person name="Singh A.K."/>
            <person name="Kumar S."/>
        </authorList>
    </citation>
    <scope>NUCLEOTIDE SEQUENCE [LARGE SCALE GENOMIC DNA]</scope>
    <source>
        <strain evidence="3 4">ERGS4:06</strain>
    </source>
</reference>
<evidence type="ECO:0000313" key="4">
    <source>
        <dbReference type="Proteomes" id="UP000059574"/>
    </source>
</evidence>
<protein>
    <submittedName>
        <fullName evidence="3">Uncharacterized protein</fullName>
    </submittedName>
</protein>
<dbReference type="EMBL" id="CP013200">
    <property type="protein sequence ID" value="ALO65265.1"/>
    <property type="molecule type" value="Genomic_DNA"/>
</dbReference>
<accession>A0A0S2LV62</accession>
<reference evidence="4" key="1">
    <citation type="submission" date="2015-11" db="EMBL/GenBank/DDBJ databases">
        <authorList>
            <person name="Kumar R."/>
            <person name="Singh D."/>
            <person name="Swarnkar M.K."/>
            <person name="Singh A.K."/>
            <person name="Kumar S."/>
        </authorList>
    </citation>
    <scope>NUCLEOTIDE SEQUENCE [LARGE SCALE GENOMIC DNA]</scope>
    <source>
        <strain evidence="4">ERGS4:06</strain>
    </source>
</reference>
<dbReference type="RefSeq" id="WP_062285537.1">
    <property type="nucleotide sequence ID" value="NZ_CP013200.1"/>
</dbReference>